<keyword evidence="3" id="KW-1185">Reference proteome</keyword>
<dbReference type="InterPro" id="IPR016187">
    <property type="entry name" value="CTDL_fold"/>
</dbReference>
<evidence type="ECO:0000313" key="2">
    <source>
        <dbReference type="EMBL" id="GAB1317129.1"/>
    </source>
</evidence>
<evidence type="ECO:0008006" key="4">
    <source>
        <dbReference type="Google" id="ProtNLM"/>
    </source>
</evidence>
<proteinExistence type="predicted"/>
<dbReference type="SUPFAM" id="SSF56436">
    <property type="entry name" value="C-type lectin-like"/>
    <property type="match status" value="1"/>
</dbReference>
<evidence type="ECO:0000313" key="3">
    <source>
        <dbReference type="Proteomes" id="UP001628179"/>
    </source>
</evidence>
<gene>
    <name evidence="2" type="ORF">MFIFM68171_07339</name>
</gene>
<name>A0ABQ0GHH7_9PEZI</name>
<keyword evidence="1" id="KW-0732">Signal</keyword>
<dbReference type="GeneID" id="98178082"/>
<sequence length="120" mass="13035">MLPSITHAGRLIAVLLVANGALAQTTTGILVIPTPLEWDDAYARCRELGYGMYPVPATPTDAVYDFVKDEPGDRFWITRRRGGSCTFMYKEPGGDLVGEAPCGDLLPAVCRMCNGDPWCP</sequence>
<feature type="signal peptide" evidence="1">
    <location>
        <begin position="1"/>
        <end position="23"/>
    </location>
</feature>
<accession>A0ABQ0GHH7</accession>
<comment type="caution">
    <text evidence="2">The sequence shown here is derived from an EMBL/GenBank/DDBJ whole genome shotgun (WGS) entry which is preliminary data.</text>
</comment>
<reference evidence="2 3" key="1">
    <citation type="submission" date="2024-09" db="EMBL/GenBank/DDBJ databases">
        <title>Itraconazole resistance in Madurella fahalii resulting from another homologue of gene encoding cytochrome P450 14-alpha sterol demethylase (CYP51).</title>
        <authorList>
            <person name="Yoshioka I."/>
            <person name="Fahal A.H."/>
            <person name="Kaneko S."/>
            <person name="Yaguchi T."/>
        </authorList>
    </citation>
    <scope>NUCLEOTIDE SEQUENCE [LARGE SCALE GENOMIC DNA]</scope>
    <source>
        <strain evidence="2 3">IFM 68171</strain>
    </source>
</reference>
<dbReference type="EMBL" id="BAAFSV010000004">
    <property type="protein sequence ID" value="GAB1317129.1"/>
    <property type="molecule type" value="Genomic_DNA"/>
</dbReference>
<feature type="chain" id="PRO_5046852258" description="C-type lectin domain-containing protein" evidence="1">
    <location>
        <begin position="24"/>
        <end position="120"/>
    </location>
</feature>
<dbReference type="Proteomes" id="UP001628179">
    <property type="component" value="Unassembled WGS sequence"/>
</dbReference>
<evidence type="ECO:0000256" key="1">
    <source>
        <dbReference type="SAM" id="SignalP"/>
    </source>
</evidence>
<protein>
    <recommendedName>
        <fullName evidence="4">C-type lectin domain-containing protein</fullName>
    </recommendedName>
</protein>
<organism evidence="2 3">
    <name type="scientific">Madurella fahalii</name>
    <dbReference type="NCBI Taxonomy" id="1157608"/>
    <lineage>
        <taxon>Eukaryota</taxon>
        <taxon>Fungi</taxon>
        <taxon>Dikarya</taxon>
        <taxon>Ascomycota</taxon>
        <taxon>Pezizomycotina</taxon>
        <taxon>Sordariomycetes</taxon>
        <taxon>Sordariomycetidae</taxon>
        <taxon>Sordariales</taxon>
        <taxon>Sordariales incertae sedis</taxon>
        <taxon>Madurella</taxon>
    </lineage>
</organism>
<dbReference type="RefSeq" id="XP_070918860.1">
    <property type="nucleotide sequence ID" value="XM_071062759.1"/>
</dbReference>